<dbReference type="EMBL" id="JACSOD020000413">
    <property type="protein sequence ID" value="MBM6498284.1"/>
    <property type="molecule type" value="Genomic_DNA"/>
</dbReference>
<dbReference type="PROSITE" id="PS01124">
    <property type="entry name" value="HTH_ARAC_FAMILY_2"/>
    <property type="match status" value="1"/>
</dbReference>
<accession>A0ABS2CUN8</accession>
<gene>
    <name evidence="5" type="ORF">H9X54_003090</name>
</gene>
<protein>
    <submittedName>
        <fullName evidence="5">AraC family transcriptional regulator</fullName>
    </submittedName>
</protein>
<name>A0ABS2CUN8_9FLAO</name>
<feature type="transmembrane region" description="Helical" evidence="2">
    <location>
        <begin position="376"/>
        <end position="397"/>
    </location>
</feature>
<evidence type="ECO:0000259" key="4">
    <source>
        <dbReference type="PROSITE" id="PS01124"/>
    </source>
</evidence>
<feature type="region of interest" description="Disordered" evidence="1">
    <location>
        <begin position="435"/>
        <end position="454"/>
    </location>
</feature>
<dbReference type="RefSeq" id="WP_187658520.1">
    <property type="nucleotide sequence ID" value="NZ_JACSOD020000413.1"/>
</dbReference>
<dbReference type="InterPro" id="IPR018060">
    <property type="entry name" value="HTH_AraC"/>
</dbReference>
<evidence type="ECO:0000313" key="6">
    <source>
        <dbReference type="Proteomes" id="UP000759529"/>
    </source>
</evidence>
<keyword evidence="6" id="KW-1185">Reference proteome</keyword>
<organism evidence="5 6">
    <name type="scientific">Flavobacterium macrobrachii</name>
    <dbReference type="NCBI Taxonomy" id="591204"/>
    <lineage>
        <taxon>Bacteria</taxon>
        <taxon>Pseudomonadati</taxon>
        <taxon>Bacteroidota</taxon>
        <taxon>Flavobacteriia</taxon>
        <taxon>Flavobacteriales</taxon>
        <taxon>Flavobacteriaceae</taxon>
        <taxon>Flavobacterium</taxon>
    </lineage>
</organism>
<evidence type="ECO:0000313" key="5">
    <source>
        <dbReference type="EMBL" id="MBM6498284.1"/>
    </source>
</evidence>
<keyword evidence="2" id="KW-1133">Transmembrane helix</keyword>
<keyword evidence="3" id="KW-0732">Signal</keyword>
<comment type="caution">
    <text evidence="5">The sequence shown here is derived from an EMBL/GenBank/DDBJ whole genome shotgun (WGS) entry which is preliminary data.</text>
</comment>
<dbReference type="InterPro" id="IPR011990">
    <property type="entry name" value="TPR-like_helical_dom_sf"/>
</dbReference>
<keyword evidence="2" id="KW-0812">Transmembrane</keyword>
<evidence type="ECO:0000256" key="3">
    <source>
        <dbReference type="SAM" id="SignalP"/>
    </source>
</evidence>
<dbReference type="SMART" id="SM00342">
    <property type="entry name" value="HTH_ARAC"/>
    <property type="match status" value="1"/>
</dbReference>
<feature type="signal peptide" evidence="3">
    <location>
        <begin position="1"/>
        <end position="20"/>
    </location>
</feature>
<dbReference type="Gene3D" id="1.10.10.60">
    <property type="entry name" value="Homeodomain-like"/>
    <property type="match status" value="1"/>
</dbReference>
<proteinExistence type="predicted"/>
<dbReference type="InterPro" id="IPR019734">
    <property type="entry name" value="TPR_rpt"/>
</dbReference>
<dbReference type="Proteomes" id="UP000759529">
    <property type="component" value="Unassembled WGS sequence"/>
</dbReference>
<evidence type="ECO:0000256" key="2">
    <source>
        <dbReference type="SAM" id="Phobius"/>
    </source>
</evidence>
<feature type="compositionally biased region" description="Polar residues" evidence="1">
    <location>
        <begin position="438"/>
        <end position="454"/>
    </location>
</feature>
<dbReference type="SMART" id="SM00028">
    <property type="entry name" value="TPR"/>
    <property type="match status" value="3"/>
</dbReference>
<sequence length="577" mass="67143">MITKKRLLFLVLLISHFINAQNNYGKNSDSLSSKSYDYLSQAAVRYGNDTVKSNRYAKAWLEKAKELNDFEQVTLAYKTIMYLVDKKYHLNYADSIISVAMNTKDNLIIGNAYLTKATVYYGKKEHNKALDNFIIADSYISKTNDEYSIYKLKYGIAQTKSYLGFYDEAISLFRECIDYFKEENDRAYLNSLHSLGLCYNRIGNYAWCTVTNQTGIDEGKRLNNLEMQPYFIHSEGVNLCGLKKYKEAISKLTSVLPTIQSKKDFANASVAYFYIGKSFWALNQKDKAIIYFKKVEDIFKKEKYIRPDLREGYEKLIDYYKRKGNTKSQLYYIDQLLKVDNILGQNYKYLLKKVVKEYDTKELLKSKQEIENAMTFRTFVAFGIISILISIIAFLIYKHFKNKRLFDEIMKRDTSKPAITETCIEPSTFEEIIKNDTTEPISSENTDKQNSQEISPDIETAILKKLEKFEQSKKYLEKDMTLSKMAVFLNTNTKYVTKIIAKHRGKGTIDYITDLKINYIIEILKKETKYRNYTHKALGEEAGFGSTQNFTRAFKERNGISPTYFIYKLKKSANTGN</sequence>
<reference evidence="5 6" key="1">
    <citation type="submission" date="2021-02" db="EMBL/GenBank/DDBJ databases">
        <authorList>
            <person name="Jung H.S."/>
            <person name="Chun B.H."/>
            <person name="Jeon C.O."/>
        </authorList>
    </citation>
    <scope>NUCLEOTIDE SEQUENCE [LARGE SCALE GENOMIC DNA]</scope>
    <source>
        <strain evidence="5 6">LMG 25203</strain>
    </source>
</reference>
<dbReference type="SUPFAM" id="SSF48452">
    <property type="entry name" value="TPR-like"/>
    <property type="match status" value="1"/>
</dbReference>
<feature type="domain" description="HTH araC/xylS-type" evidence="4">
    <location>
        <begin position="460"/>
        <end position="568"/>
    </location>
</feature>
<dbReference type="Gene3D" id="1.25.40.10">
    <property type="entry name" value="Tetratricopeptide repeat domain"/>
    <property type="match status" value="2"/>
</dbReference>
<evidence type="ECO:0000256" key="1">
    <source>
        <dbReference type="SAM" id="MobiDB-lite"/>
    </source>
</evidence>
<keyword evidence="2" id="KW-0472">Membrane</keyword>
<feature type="chain" id="PRO_5046782257" evidence="3">
    <location>
        <begin position="21"/>
        <end position="577"/>
    </location>
</feature>